<gene>
    <name evidence="1" type="ORF">FHR32_008259</name>
</gene>
<sequence length="33" mass="3601">MVPGRAVIALTSSSPVPGAVRELRHWYGPARRL</sequence>
<protein>
    <submittedName>
        <fullName evidence="1">Uncharacterized protein</fullName>
    </submittedName>
</protein>
<keyword evidence="2" id="KW-1185">Reference proteome</keyword>
<comment type="caution">
    <text evidence="1">The sequence shown here is derived from an EMBL/GenBank/DDBJ whole genome shotgun (WGS) entry which is preliminary data.</text>
</comment>
<proteinExistence type="predicted"/>
<reference evidence="1 2" key="1">
    <citation type="submission" date="2020-08" db="EMBL/GenBank/DDBJ databases">
        <title>Sequencing the genomes of 1000 actinobacteria strains.</title>
        <authorList>
            <person name="Klenk H.-P."/>
        </authorList>
    </citation>
    <scope>NUCLEOTIDE SEQUENCE [LARGE SCALE GENOMIC DNA]</scope>
    <source>
        <strain evidence="1 2">DSM 43023</strain>
    </source>
</reference>
<evidence type="ECO:0000313" key="2">
    <source>
        <dbReference type="Proteomes" id="UP000534286"/>
    </source>
</evidence>
<evidence type="ECO:0000313" key="1">
    <source>
        <dbReference type="EMBL" id="MBB4943858.1"/>
    </source>
</evidence>
<dbReference type="AlphaFoldDB" id="A0A7W7WEG6"/>
<dbReference type="Proteomes" id="UP000534286">
    <property type="component" value="Unassembled WGS sequence"/>
</dbReference>
<organism evidence="1 2">
    <name type="scientific">Streptosporangium album</name>
    <dbReference type="NCBI Taxonomy" id="47479"/>
    <lineage>
        <taxon>Bacteria</taxon>
        <taxon>Bacillati</taxon>
        <taxon>Actinomycetota</taxon>
        <taxon>Actinomycetes</taxon>
        <taxon>Streptosporangiales</taxon>
        <taxon>Streptosporangiaceae</taxon>
        <taxon>Streptosporangium</taxon>
    </lineage>
</organism>
<dbReference type="EMBL" id="JACHJU010000006">
    <property type="protein sequence ID" value="MBB4943858.1"/>
    <property type="molecule type" value="Genomic_DNA"/>
</dbReference>
<name>A0A7W7WEG6_9ACTN</name>
<accession>A0A7W7WEG6</accession>